<gene>
    <name evidence="1" type="ORF">I206_02380</name>
    <name evidence="2" type="ORF">I206_104840</name>
</gene>
<evidence type="ECO:0000313" key="3">
    <source>
        <dbReference type="Proteomes" id="UP000094020"/>
    </source>
</evidence>
<dbReference type="RefSeq" id="XP_019012884.1">
    <property type="nucleotide sequence ID" value="XM_019154144.1"/>
</dbReference>
<dbReference type="GeneID" id="30170749"/>
<organism evidence="1">
    <name type="scientific">Kwoniella pini CBS 10737</name>
    <dbReference type="NCBI Taxonomy" id="1296096"/>
    <lineage>
        <taxon>Eukaryota</taxon>
        <taxon>Fungi</taxon>
        <taxon>Dikarya</taxon>
        <taxon>Basidiomycota</taxon>
        <taxon>Agaricomycotina</taxon>
        <taxon>Tremellomycetes</taxon>
        <taxon>Tremellales</taxon>
        <taxon>Cryptococcaceae</taxon>
        <taxon>Kwoniella</taxon>
    </lineage>
</organism>
<reference evidence="1" key="3">
    <citation type="submission" date="2016-07" db="EMBL/GenBank/DDBJ databases">
        <title>Evolution of pathogenesis and genome organization in the Tremellales.</title>
        <authorList>
            <person name="Cuomo C."/>
            <person name="Litvintseva A."/>
            <person name="Heitman J."/>
            <person name="Chen Y."/>
            <person name="Sun S."/>
            <person name="Springer D."/>
            <person name="Dromer F."/>
            <person name="Young S."/>
            <person name="Zeng Q."/>
            <person name="Chapman S."/>
            <person name="Gujja S."/>
            <person name="Saif S."/>
            <person name="Birren B."/>
        </authorList>
    </citation>
    <scope>NUCLEOTIDE SEQUENCE</scope>
    <source>
        <strain evidence="1">CBS 10737</strain>
    </source>
</reference>
<dbReference type="EMBL" id="KV700115">
    <property type="protein sequence ID" value="OCF51665.1"/>
    <property type="molecule type" value="Genomic_DNA"/>
</dbReference>
<accession>A0A1B9I807</accession>
<evidence type="ECO:0000313" key="1">
    <source>
        <dbReference type="EMBL" id="OCF51665.1"/>
    </source>
</evidence>
<dbReference type="Proteomes" id="UP000094020">
    <property type="component" value="Chromosome 6"/>
</dbReference>
<sequence>MKFNGLAKVSIRSHDLSDIKKFDPEDHSEMLTFDSILNYLEANDKSKMIHSGLSKEVLYEKRTNEDGETVYDPSKDSSVTIRLIPAWFRWKDRITETRYKTATFVDVTISPARLHIVE</sequence>
<keyword evidence="3" id="KW-1185">Reference proteome</keyword>
<dbReference type="AlphaFoldDB" id="A0A1B9I807"/>
<protein>
    <submittedName>
        <fullName evidence="1">Uncharacterized protein</fullName>
    </submittedName>
</protein>
<reference evidence="1" key="1">
    <citation type="submission" date="2013-07" db="EMBL/GenBank/DDBJ databases">
        <title>The Genome Sequence of Cryptococcus pinus CBS10737.</title>
        <authorList>
            <consortium name="The Broad Institute Genome Sequencing Platform"/>
            <person name="Cuomo C."/>
            <person name="Litvintseva A."/>
            <person name="Chen Y."/>
            <person name="Heitman J."/>
            <person name="Sun S."/>
            <person name="Springer D."/>
            <person name="Dromer F."/>
            <person name="Young S.K."/>
            <person name="Zeng Q."/>
            <person name="Gargeya S."/>
            <person name="Fitzgerald M."/>
            <person name="Abouelleil A."/>
            <person name="Alvarado L."/>
            <person name="Berlin A.M."/>
            <person name="Chapman S.B."/>
            <person name="Dewar J."/>
            <person name="Goldberg J."/>
            <person name="Griggs A."/>
            <person name="Gujja S."/>
            <person name="Hansen M."/>
            <person name="Howarth C."/>
            <person name="Imamovic A."/>
            <person name="Larimer J."/>
            <person name="McCowan C."/>
            <person name="Murphy C."/>
            <person name="Pearson M."/>
            <person name="Priest M."/>
            <person name="Roberts A."/>
            <person name="Saif S."/>
            <person name="Shea T."/>
            <person name="Sykes S."/>
            <person name="Wortman J."/>
            <person name="Nusbaum C."/>
            <person name="Birren B."/>
        </authorList>
    </citation>
    <scope>NUCLEOTIDE SEQUENCE [LARGE SCALE GENOMIC DNA]</scope>
    <source>
        <strain evidence="1">CBS 10737</strain>
    </source>
</reference>
<proteinExistence type="predicted"/>
<reference evidence="2" key="4">
    <citation type="submission" date="2024-02" db="EMBL/GenBank/DDBJ databases">
        <title>Comparative genomics of Cryptococcus and Kwoniella reveals pathogenesis evolution and contrasting modes of karyotype evolution via chromosome fusion or intercentromeric recombination.</title>
        <authorList>
            <person name="Coelho M.A."/>
            <person name="David-Palma M."/>
            <person name="Shea T."/>
            <person name="Bowers K."/>
            <person name="McGinley-Smith S."/>
            <person name="Mohammad A.W."/>
            <person name="Gnirke A."/>
            <person name="Yurkov A.M."/>
            <person name="Nowrousian M."/>
            <person name="Sun S."/>
            <person name="Cuomo C.A."/>
            <person name="Heitman J."/>
        </authorList>
    </citation>
    <scope>NUCLEOTIDE SEQUENCE</scope>
    <source>
        <strain evidence="2">CBS 10737</strain>
    </source>
</reference>
<dbReference type="KEGG" id="kpin:30170749"/>
<name>A0A1B9I807_9TREE</name>
<dbReference type="EMBL" id="CP144524">
    <property type="protein sequence ID" value="WWC70888.1"/>
    <property type="molecule type" value="Genomic_DNA"/>
</dbReference>
<reference evidence="2" key="2">
    <citation type="submission" date="2013-07" db="EMBL/GenBank/DDBJ databases">
        <authorList>
            <consortium name="The Broad Institute Genome Sequencing Platform"/>
            <person name="Cuomo C."/>
            <person name="Litvintseva A."/>
            <person name="Chen Y."/>
            <person name="Heitman J."/>
            <person name="Sun S."/>
            <person name="Springer D."/>
            <person name="Dromer F."/>
            <person name="Young S.K."/>
            <person name="Zeng Q."/>
            <person name="Gargeya S."/>
            <person name="Fitzgerald M."/>
            <person name="Abouelleil A."/>
            <person name="Alvarado L."/>
            <person name="Berlin A.M."/>
            <person name="Chapman S.B."/>
            <person name="Dewar J."/>
            <person name="Goldberg J."/>
            <person name="Griggs A."/>
            <person name="Gujja S."/>
            <person name="Hansen M."/>
            <person name="Howarth C."/>
            <person name="Imamovic A."/>
            <person name="Larimer J."/>
            <person name="McCowan C."/>
            <person name="Murphy C."/>
            <person name="Pearson M."/>
            <person name="Priest M."/>
            <person name="Roberts A."/>
            <person name="Saif S."/>
            <person name="Shea T."/>
            <person name="Sykes S."/>
            <person name="Wortman J."/>
            <person name="Nusbaum C."/>
            <person name="Birren B."/>
        </authorList>
    </citation>
    <scope>NUCLEOTIDE SEQUENCE</scope>
    <source>
        <strain evidence="2">CBS 10737</strain>
    </source>
</reference>
<evidence type="ECO:0000313" key="2">
    <source>
        <dbReference type="EMBL" id="WWC70888.1"/>
    </source>
</evidence>